<proteinExistence type="predicted"/>
<keyword evidence="1" id="KW-0285">Flavoprotein</keyword>
<dbReference type="Pfam" id="PF00724">
    <property type="entry name" value="Oxidored_FMN"/>
    <property type="match status" value="1"/>
</dbReference>
<accession>A0A3A8N1B2</accession>
<dbReference type="GO" id="GO:0010181">
    <property type="term" value="F:FMN binding"/>
    <property type="evidence" value="ECO:0007669"/>
    <property type="project" value="InterPro"/>
</dbReference>
<sequence length="326" mass="36319">MSNSRLKFFVGLNTGYVTRGKPDERYVDFYRRRSSPALHCAIVGNVVIPGGYGSNASTPTISRSPEWAKVASEIERYGSLPGIQLATTWENYIGSRSFRSPTAHETIERSRQLVRQLGPKRIALTLGALDEASDIAVAAGFRHLQVHAAHGYLLNLLVDDRINENAPEARERLANWASRHTAAGIETSIRISLRSGDNNFDANGQEHFHGQIAGLPFDFIDVSSGFYNIDKQLIYPGRPDVLRVRRTETIALADRFPRRRFILSGRALVEPQHDLPPNLHIGICRDLIANPDYLADTSKGCINSGKCHYFSRGADHVTCPQWAKDK</sequence>
<gene>
    <name evidence="4" type="ORF">D7X12_27630</name>
</gene>
<organism evidence="4 5">
    <name type="scientific">Corallococcus sicarius</name>
    <dbReference type="NCBI Taxonomy" id="2316726"/>
    <lineage>
        <taxon>Bacteria</taxon>
        <taxon>Pseudomonadati</taxon>
        <taxon>Myxococcota</taxon>
        <taxon>Myxococcia</taxon>
        <taxon>Myxococcales</taxon>
        <taxon>Cystobacterineae</taxon>
        <taxon>Myxococcaceae</taxon>
        <taxon>Corallococcus</taxon>
    </lineage>
</organism>
<keyword evidence="5" id="KW-1185">Reference proteome</keyword>
<dbReference type="Gene3D" id="3.20.20.70">
    <property type="entry name" value="Aldolase class I"/>
    <property type="match status" value="1"/>
</dbReference>
<dbReference type="SUPFAM" id="SSF51395">
    <property type="entry name" value="FMN-linked oxidoreductases"/>
    <property type="match status" value="1"/>
</dbReference>
<feature type="domain" description="NADH:flavin oxidoreductase/NADH oxidase N-terminal" evidence="3">
    <location>
        <begin position="21"/>
        <end position="164"/>
    </location>
</feature>
<protein>
    <recommendedName>
        <fullName evidence="3">NADH:flavin oxidoreductase/NADH oxidase N-terminal domain-containing protein</fullName>
    </recommendedName>
</protein>
<evidence type="ECO:0000256" key="2">
    <source>
        <dbReference type="ARBA" id="ARBA00023002"/>
    </source>
</evidence>
<evidence type="ECO:0000313" key="5">
    <source>
        <dbReference type="Proteomes" id="UP000273405"/>
    </source>
</evidence>
<dbReference type="InterPro" id="IPR001155">
    <property type="entry name" value="OxRdtase_FMN_N"/>
</dbReference>
<dbReference type="InterPro" id="IPR051799">
    <property type="entry name" value="NADH_flavin_oxidoreductase"/>
</dbReference>
<dbReference type="EMBL" id="RAWG01000212">
    <property type="protein sequence ID" value="RKH37996.1"/>
    <property type="molecule type" value="Genomic_DNA"/>
</dbReference>
<reference evidence="5" key="1">
    <citation type="submission" date="2018-09" db="EMBL/GenBank/DDBJ databases">
        <authorList>
            <person name="Livingstone P.G."/>
            <person name="Whitworth D.E."/>
        </authorList>
    </citation>
    <scope>NUCLEOTIDE SEQUENCE [LARGE SCALE GENOMIC DNA]</scope>
    <source>
        <strain evidence="5">CA040B</strain>
    </source>
</reference>
<evidence type="ECO:0000313" key="4">
    <source>
        <dbReference type="EMBL" id="RKH37996.1"/>
    </source>
</evidence>
<dbReference type="GO" id="GO:0016491">
    <property type="term" value="F:oxidoreductase activity"/>
    <property type="evidence" value="ECO:0007669"/>
    <property type="project" value="UniProtKB-KW"/>
</dbReference>
<dbReference type="Proteomes" id="UP000273405">
    <property type="component" value="Unassembled WGS sequence"/>
</dbReference>
<keyword evidence="2" id="KW-0560">Oxidoreductase</keyword>
<comment type="caution">
    <text evidence="4">The sequence shown here is derived from an EMBL/GenBank/DDBJ whole genome shotgun (WGS) entry which is preliminary data.</text>
</comment>
<name>A0A3A8N1B2_9BACT</name>
<dbReference type="InterPro" id="IPR013785">
    <property type="entry name" value="Aldolase_TIM"/>
</dbReference>
<evidence type="ECO:0000256" key="1">
    <source>
        <dbReference type="ARBA" id="ARBA00022630"/>
    </source>
</evidence>
<dbReference type="PANTHER" id="PTHR43656">
    <property type="entry name" value="BINDING OXIDOREDUCTASE, PUTATIVE (AFU_ORTHOLOGUE AFUA_2G08260)-RELATED"/>
    <property type="match status" value="1"/>
</dbReference>
<evidence type="ECO:0000259" key="3">
    <source>
        <dbReference type="Pfam" id="PF00724"/>
    </source>
</evidence>
<dbReference type="AlphaFoldDB" id="A0A3A8N1B2"/>
<dbReference type="PANTHER" id="PTHR43656:SF2">
    <property type="entry name" value="BINDING OXIDOREDUCTASE, PUTATIVE (AFU_ORTHOLOGUE AFUA_2G08260)-RELATED"/>
    <property type="match status" value="1"/>
</dbReference>